<evidence type="ECO:0000313" key="2">
    <source>
        <dbReference type="Proteomes" id="UP000487757"/>
    </source>
</evidence>
<protein>
    <submittedName>
        <fullName evidence="1">DNA-binding protein</fullName>
    </submittedName>
</protein>
<dbReference type="EMBL" id="WKKH01000002">
    <property type="protein sequence ID" value="MRX74715.1"/>
    <property type="molecule type" value="Genomic_DNA"/>
</dbReference>
<keyword evidence="1" id="KW-0238">DNA-binding</keyword>
<keyword evidence="2" id="KW-1185">Reference proteome</keyword>
<dbReference type="RefSeq" id="WP_154278890.1">
    <property type="nucleotide sequence ID" value="NZ_JBHUJQ010000001.1"/>
</dbReference>
<dbReference type="Proteomes" id="UP000487757">
    <property type="component" value="Unassembled WGS sequence"/>
</dbReference>
<organism evidence="1 2">
    <name type="scientific">Pedobacter petrophilus</name>
    <dbReference type="NCBI Taxonomy" id="1908241"/>
    <lineage>
        <taxon>Bacteria</taxon>
        <taxon>Pseudomonadati</taxon>
        <taxon>Bacteroidota</taxon>
        <taxon>Sphingobacteriia</taxon>
        <taxon>Sphingobacteriales</taxon>
        <taxon>Sphingobacteriaceae</taxon>
        <taxon>Pedobacter</taxon>
    </lineage>
</organism>
<sequence>MTKIDALFNTLQKIYFILHHYHLKNAAGEPEPDDQQLNRQQVKEYLGISESTYKRKVREGALHPMKLPGGDNFIKAYWQMSTRKV</sequence>
<evidence type="ECO:0000313" key="1">
    <source>
        <dbReference type="EMBL" id="MRX74715.1"/>
    </source>
</evidence>
<gene>
    <name evidence="1" type="ORF">GJU39_01325</name>
</gene>
<name>A0A7K0FSY0_9SPHI</name>
<proteinExistence type="predicted"/>
<dbReference type="GO" id="GO:0003677">
    <property type="term" value="F:DNA binding"/>
    <property type="evidence" value="ECO:0007669"/>
    <property type="project" value="UniProtKB-KW"/>
</dbReference>
<accession>A0A7K0FSY0</accession>
<reference evidence="1 2" key="1">
    <citation type="submission" date="2019-11" db="EMBL/GenBank/DDBJ databases">
        <title>Pedobacter petrophilus genome.</title>
        <authorList>
            <person name="Feldbauer M.J."/>
            <person name="Newman J.D."/>
        </authorList>
    </citation>
    <scope>NUCLEOTIDE SEQUENCE [LARGE SCALE GENOMIC DNA]</scope>
    <source>
        <strain evidence="1 2">LMG 29686</strain>
    </source>
</reference>
<dbReference type="OrthoDB" id="710198at2"/>
<comment type="caution">
    <text evidence="1">The sequence shown here is derived from an EMBL/GenBank/DDBJ whole genome shotgun (WGS) entry which is preliminary data.</text>
</comment>
<dbReference type="AlphaFoldDB" id="A0A7K0FSY0"/>